<dbReference type="AlphaFoldDB" id="A0A170Q9T1"/>
<dbReference type="SUPFAM" id="SSF51679">
    <property type="entry name" value="Bacterial luciferase-like"/>
    <property type="match status" value="1"/>
</dbReference>
<dbReference type="CDD" id="cd00347">
    <property type="entry name" value="Flavin_utilizing_monoxygenases"/>
    <property type="match status" value="1"/>
</dbReference>
<feature type="domain" description="Luciferase-like" evidence="3">
    <location>
        <begin position="10"/>
        <end position="287"/>
    </location>
</feature>
<organism evidence="4">
    <name type="scientific">hydrothermal vent metagenome</name>
    <dbReference type="NCBI Taxonomy" id="652676"/>
    <lineage>
        <taxon>unclassified sequences</taxon>
        <taxon>metagenomes</taxon>
        <taxon>ecological metagenomes</taxon>
    </lineage>
</organism>
<dbReference type="GO" id="GO:0005829">
    <property type="term" value="C:cytosol"/>
    <property type="evidence" value="ECO:0007669"/>
    <property type="project" value="TreeGrafter"/>
</dbReference>
<dbReference type="InterPro" id="IPR011251">
    <property type="entry name" value="Luciferase-like_dom"/>
</dbReference>
<reference evidence="4" key="1">
    <citation type="submission" date="2015-10" db="EMBL/GenBank/DDBJ databases">
        <authorList>
            <person name="Gilbert D.G."/>
        </authorList>
    </citation>
    <scope>NUCLEOTIDE SEQUENCE</scope>
</reference>
<dbReference type="PANTHER" id="PTHR30137">
    <property type="entry name" value="LUCIFERASE-LIKE MONOOXYGENASE"/>
    <property type="match status" value="1"/>
</dbReference>
<dbReference type="GO" id="GO:0004497">
    <property type="term" value="F:monooxygenase activity"/>
    <property type="evidence" value="ECO:0007669"/>
    <property type="project" value="UniProtKB-KW"/>
</dbReference>
<evidence type="ECO:0000256" key="1">
    <source>
        <dbReference type="ARBA" id="ARBA00023002"/>
    </source>
</evidence>
<sequence>MRFSLAYEMQRPMLDDHAVIEETIEQCILADEMGFDAVWFVEHHFLTTFSGSPCPEVIFGALSRLTKRIRLGFGVSVLPYHHPVRVAERVAMVDQLSHGRVEFGTGRSAPYEQMGMGIDPRDTREMWDESLSMIPKIWESDYFEHEGKFWNVPPRQVLPKPYQQPHPPIWVAALQPATYEIAAQKGIGVMALGVNAPSILEPEIKKYKAAVKNASPVGAFTNDQWLSSCFGLCGEDNKTTQELSAQSLKTFFGPGRPYVQDQKDVYEKLLEQWGGIPDHLVQNFARYVEVQETSTGANGNSTTNLDLSGGSALAQKIWEEFDAETMAERGVIVAGDPEACIKASRLHQATGVDELQFLMATETVDHKTVMKSIEMFGKHVIPEFRDGNDPKAPDCPL</sequence>
<evidence type="ECO:0000259" key="3">
    <source>
        <dbReference type="Pfam" id="PF00296"/>
    </source>
</evidence>
<dbReference type="PANTHER" id="PTHR30137:SF8">
    <property type="entry name" value="BLR5498 PROTEIN"/>
    <property type="match status" value="1"/>
</dbReference>
<accession>A0A170Q9T1</accession>
<dbReference type="EMBL" id="FAXA01000175">
    <property type="protein sequence ID" value="CUV02073.1"/>
    <property type="molecule type" value="Genomic_DNA"/>
</dbReference>
<dbReference type="InterPro" id="IPR050766">
    <property type="entry name" value="Bact_Lucif_Oxidored"/>
</dbReference>
<dbReference type="Pfam" id="PF00296">
    <property type="entry name" value="Bac_luciferase"/>
    <property type="match status" value="1"/>
</dbReference>
<keyword evidence="2" id="KW-0503">Monooxygenase</keyword>
<gene>
    <name evidence="4" type="ORF">MGWOODY_Clf2810</name>
</gene>
<proteinExistence type="predicted"/>
<protein>
    <submittedName>
        <fullName evidence="4">Luciferase family protein</fullName>
    </submittedName>
</protein>
<keyword evidence="1" id="KW-0560">Oxidoreductase</keyword>
<dbReference type="InterPro" id="IPR036661">
    <property type="entry name" value="Luciferase-like_sf"/>
</dbReference>
<name>A0A170Q9T1_9ZZZZ</name>
<evidence type="ECO:0000313" key="4">
    <source>
        <dbReference type="EMBL" id="CUV02073.1"/>
    </source>
</evidence>
<dbReference type="Gene3D" id="3.20.20.30">
    <property type="entry name" value="Luciferase-like domain"/>
    <property type="match status" value="1"/>
</dbReference>
<dbReference type="GO" id="GO:0016705">
    <property type="term" value="F:oxidoreductase activity, acting on paired donors, with incorporation or reduction of molecular oxygen"/>
    <property type="evidence" value="ECO:0007669"/>
    <property type="project" value="InterPro"/>
</dbReference>
<evidence type="ECO:0000256" key="2">
    <source>
        <dbReference type="ARBA" id="ARBA00023033"/>
    </source>
</evidence>